<feature type="region of interest" description="Disordered" evidence="1">
    <location>
        <begin position="1"/>
        <end position="49"/>
    </location>
</feature>
<sequence length="79" mass="8339">LAVSRSSRLGAKRRKENHLGNVSTDSAVALPADDTSEPPPGAMDSEPVENYGLDESSLEQLNAEGNVDLTILSQTAESE</sequence>
<organism evidence="2">
    <name type="scientific">Amphimedon queenslandica</name>
    <name type="common">Sponge</name>
    <dbReference type="NCBI Taxonomy" id="400682"/>
    <lineage>
        <taxon>Eukaryota</taxon>
        <taxon>Metazoa</taxon>
        <taxon>Porifera</taxon>
        <taxon>Demospongiae</taxon>
        <taxon>Heteroscleromorpha</taxon>
        <taxon>Haplosclerida</taxon>
        <taxon>Niphatidae</taxon>
        <taxon>Amphimedon</taxon>
    </lineage>
</organism>
<proteinExistence type="predicted"/>
<dbReference type="EnsemblMetazoa" id="Aqu2.1.40071_001">
    <property type="protein sequence ID" value="Aqu2.1.40071_001"/>
    <property type="gene ID" value="Aqu2.1.40071"/>
</dbReference>
<protein>
    <submittedName>
        <fullName evidence="2">Uncharacterized protein</fullName>
    </submittedName>
</protein>
<dbReference type="InParanoid" id="A0A1X7VI99"/>
<evidence type="ECO:0000313" key="2">
    <source>
        <dbReference type="EnsemblMetazoa" id="Aqu2.1.40071_001"/>
    </source>
</evidence>
<dbReference type="AlphaFoldDB" id="A0A1X7VI99"/>
<evidence type="ECO:0000256" key="1">
    <source>
        <dbReference type="SAM" id="MobiDB-lite"/>
    </source>
</evidence>
<accession>A0A1X7VI99</accession>
<name>A0A1X7VI99_AMPQE</name>
<reference evidence="2" key="1">
    <citation type="submission" date="2017-05" db="UniProtKB">
        <authorList>
            <consortium name="EnsemblMetazoa"/>
        </authorList>
    </citation>
    <scope>IDENTIFICATION</scope>
</reference>